<dbReference type="SUPFAM" id="SSF103481">
    <property type="entry name" value="Multidrug resistance efflux transporter EmrE"/>
    <property type="match status" value="1"/>
</dbReference>
<gene>
    <name evidence="12" type="ordered locus">Rahaq_4845</name>
    <name evidence="13" type="ORF">ACFPK4_22540</name>
</gene>
<dbReference type="InterPro" id="IPR037185">
    <property type="entry name" value="EmrE-like"/>
</dbReference>
<feature type="transmembrane region" description="Helical" evidence="11">
    <location>
        <begin position="27"/>
        <end position="47"/>
    </location>
</feature>
<dbReference type="PANTHER" id="PTHR30561:SF0">
    <property type="entry name" value="GUANIDINIUM EXPORTER"/>
    <property type="match status" value="1"/>
</dbReference>
<geneLocation type="plasmid" evidence="12 14">
    <name>pRAHAQ01</name>
</geneLocation>
<name>A0A0H3FH26_RAHSY</name>
<reference evidence="12 14" key="2">
    <citation type="journal article" date="2012" name="J. Bacteriol.">
        <title>Complete Genome Sequence of Rahnella sp. Strain Y9602, a Gammaproteobacterium Isolate from Metal- and Radionuclide-Contaminated Soil.</title>
        <authorList>
            <person name="Martinez R.J."/>
            <person name="Bruce D."/>
            <person name="Detter C."/>
            <person name="Goodwin L.A."/>
            <person name="Han J."/>
            <person name="Han C.S."/>
            <person name="Held B."/>
            <person name="Land M.L."/>
            <person name="Mikhailova N."/>
            <person name="Nolan M."/>
            <person name="Pennacchio L."/>
            <person name="Pitluck S."/>
            <person name="Tapia R."/>
            <person name="Woyke T."/>
            <person name="Sobecky P.A."/>
        </authorList>
    </citation>
    <scope>NUCLEOTIDE SEQUENCE [LARGE SCALE GENOMIC DNA]</scope>
    <source>
        <strain evidence="12 14">Y9602</strain>
        <plasmid evidence="12 14">pRAHAQ01</plasmid>
    </source>
</reference>
<dbReference type="FunFam" id="1.10.3730.20:FF:000001">
    <property type="entry name" value="Quaternary ammonium compound resistance transporter SugE"/>
    <property type="match status" value="1"/>
</dbReference>
<keyword evidence="2" id="KW-0813">Transport</keyword>
<dbReference type="eggNOG" id="COG2076">
    <property type="taxonomic scope" value="Bacteria"/>
</dbReference>
<evidence type="ECO:0000256" key="5">
    <source>
        <dbReference type="ARBA" id="ARBA00022692"/>
    </source>
</evidence>
<accession>A0A0H3FH26</accession>
<dbReference type="GO" id="GO:0005886">
    <property type="term" value="C:plasma membrane"/>
    <property type="evidence" value="ECO:0007669"/>
    <property type="project" value="UniProtKB-SubCell"/>
</dbReference>
<dbReference type="KEGG" id="rah:Rahaq_4845"/>
<feature type="transmembrane region" description="Helical" evidence="11">
    <location>
        <begin position="59"/>
        <end position="79"/>
    </location>
</feature>
<evidence type="ECO:0000256" key="9">
    <source>
        <dbReference type="ARBA" id="ARBA00039168"/>
    </source>
</evidence>
<evidence type="ECO:0000256" key="8">
    <source>
        <dbReference type="ARBA" id="ARBA00038151"/>
    </source>
</evidence>
<evidence type="ECO:0000256" key="1">
    <source>
        <dbReference type="ARBA" id="ARBA00004651"/>
    </source>
</evidence>
<dbReference type="OrthoDB" id="9808638at2"/>
<comment type="subcellular location">
    <subcellularLocation>
        <location evidence="1 10">Cell membrane</location>
        <topology evidence="1 10">Multi-pass membrane protein</topology>
    </subcellularLocation>
</comment>
<reference evidence="14" key="1">
    <citation type="submission" date="2011-01" db="EMBL/GenBank/DDBJ databases">
        <title>Complete sequence of plasmid1 of Rahnella sp. Y9602.</title>
        <authorList>
            <consortium name="US DOE Joint Genome Institute"/>
            <person name="Lucas S."/>
            <person name="Copeland A."/>
            <person name="Lapidus A."/>
            <person name="Cheng J.-F."/>
            <person name="Goodwin L."/>
            <person name="Pitluck S."/>
            <person name="Lu M."/>
            <person name="Detter J.C."/>
            <person name="Han C."/>
            <person name="Tapia R."/>
            <person name="Land M."/>
            <person name="Hauser L."/>
            <person name="Kyrpides N."/>
            <person name="Ivanova N."/>
            <person name="Ovchinnikova G."/>
            <person name="Pagani I."/>
            <person name="Sobecky P.A."/>
            <person name="Martinez R.J."/>
            <person name="Woyke T."/>
        </authorList>
    </citation>
    <scope>NUCLEOTIDE SEQUENCE [LARGE SCALE GENOMIC DNA]</scope>
    <source>
        <strain evidence="14">Y9602</strain>
        <plasmid evidence="14">pRAHAQ01</plasmid>
    </source>
</reference>
<protein>
    <recommendedName>
        <fullName evidence="9">Guanidinium exporter</fullName>
    </recommendedName>
</protein>
<dbReference type="PANTHER" id="PTHR30561">
    <property type="entry name" value="SMR FAMILY PROTON-DEPENDENT DRUG EFFLUX TRANSPORTER SUGE"/>
    <property type="match status" value="1"/>
</dbReference>
<dbReference type="InterPro" id="IPR000390">
    <property type="entry name" value="Small_drug/metabolite_transptr"/>
</dbReference>
<dbReference type="EMBL" id="JBHUCJ010000081">
    <property type="protein sequence ID" value="MFD3226321.1"/>
    <property type="molecule type" value="Genomic_DNA"/>
</dbReference>
<evidence type="ECO:0000256" key="4">
    <source>
        <dbReference type="ARBA" id="ARBA00022519"/>
    </source>
</evidence>
<comment type="similarity">
    <text evidence="8">Belongs to the drug/metabolite transporter (DMT) superfamily. Small multidrug resistance (SMR) (TC 2.A.7.1) family. Gdx/SugE subfamily.</text>
</comment>
<keyword evidence="3" id="KW-1003">Cell membrane</keyword>
<evidence type="ECO:0000256" key="7">
    <source>
        <dbReference type="ARBA" id="ARBA00023136"/>
    </source>
</evidence>
<keyword evidence="5 10" id="KW-0812">Transmembrane</keyword>
<dbReference type="EMBL" id="CP002506">
    <property type="protein sequence ID" value="ADW76424.1"/>
    <property type="molecule type" value="Genomic_DNA"/>
</dbReference>
<dbReference type="GO" id="GO:0022857">
    <property type="term" value="F:transmembrane transporter activity"/>
    <property type="evidence" value="ECO:0007669"/>
    <property type="project" value="InterPro"/>
</dbReference>
<evidence type="ECO:0000313" key="13">
    <source>
        <dbReference type="EMBL" id="MFD3226321.1"/>
    </source>
</evidence>
<dbReference type="GeneID" id="95420929"/>
<keyword evidence="12" id="KW-0614">Plasmid</keyword>
<dbReference type="RefSeq" id="WP_013578105.1">
    <property type="nucleotide sequence ID" value="NC_015062.1"/>
</dbReference>
<dbReference type="Pfam" id="PF00893">
    <property type="entry name" value="Multi_Drug_Res"/>
    <property type="match status" value="1"/>
</dbReference>
<evidence type="ECO:0000256" key="11">
    <source>
        <dbReference type="SAM" id="Phobius"/>
    </source>
</evidence>
<dbReference type="Proteomes" id="UP000007257">
    <property type="component" value="Plasmid pRAHAQ01"/>
</dbReference>
<dbReference type="AlphaFoldDB" id="A0A0H3FH26"/>
<dbReference type="HOGENOM" id="CLU_133067_1_1_6"/>
<dbReference type="Proteomes" id="UP001598201">
    <property type="component" value="Unassembled WGS sequence"/>
</dbReference>
<evidence type="ECO:0000256" key="3">
    <source>
        <dbReference type="ARBA" id="ARBA00022475"/>
    </source>
</evidence>
<evidence type="ECO:0000313" key="14">
    <source>
        <dbReference type="Proteomes" id="UP000007257"/>
    </source>
</evidence>
<evidence type="ECO:0000256" key="6">
    <source>
        <dbReference type="ARBA" id="ARBA00022989"/>
    </source>
</evidence>
<feature type="transmembrane region" description="Helical" evidence="11">
    <location>
        <begin position="85"/>
        <end position="103"/>
    </location>
</feature>
<dbReference type="InterPro" id="IPR045324">
    <property type="entry name" value="Small_multidrug_res"/>
</dbReference>
<evidence type="ECO:0000313" key="15">
    <source>
        <dbReference type="Proteomes" id="UP001598201"/>
    </source>
</evidence>
<evidence type="ECO:0000256" key="2">
    <source>
        <dbReference type="ARBA" id="ARBA00022448"/>
    </source>
</evidence>
<keyword evidence="6 11" id="KW-1133">Transmembrane helix</keyword>
<keyword evidence="7 11" id="KW-0472">Membrane</keyword>
<proteinExistence type="inferred from homology"/>
<evidence type="ECO:0000313" key="12">
    <source>
        <dbReference type="EMBL" id="ADW76424.1"/>
    </source>
</evidence>
<keyword evidence="15" id="KW-1185">Reference proteome</keyword>
<evidence type="ECO:0000256" key="10">
    <source>
        <dbReference type="RuleBase" id="RU003942"/>
    </source>
</evidence>
<reference evidence="13 15" key="3">
    <citation type="submission" date="2024-09" db="EMBL/GenBank/DDBJ databases">
        <title>Genomes of Rahnella.</title>
        <authorList>
            <person name="Mnguni F.C."/>
            <person name="Shin G.Y."/>
            <person name="Coutinho T."/>
        </authorList>
    </citation>
    <scope>NUCLEOTIDE SEQUENCE [LARGE SCALE GENOMIC DNA]</scope>
    <source>
        <strain evidence="13 15">20WA0057</strain>
    </source>
</reference>
<sequence>MAWVYLLFAGIFEVVWSTAMKESHGFTRLIPSMLTVFFMILSVVLLAISMKTLPLGTSYTVWVGIGAIGAFILGVVMFGESLNPLRVIAVLLIFSGVILLKVATKG</sequence>
<organism evidence="12 14">
    <name type="scientific">Rahnella sp. (strain Y9602)</name>
    <dbReference type="NCBI Taxonomy" id="2703885"/>
    <lineage>
        <taxon>Bacteria</taxon>
        <taxon>Pseudomonadati</taxon>
        <taxon>Pseudomonadota</taxon>
        <taxon>Gammaproteobacteria</taxon>
        <taxon>Enterobacterales</taxon>
        <taxon>Yersiniaceae</taxon>
        <taxon>Rahnella</taxon>
    </lineage>
</organism>
<dbReference type="GO" id="GO:1990961">
    <property type="term" value="P:xenobiotic detoxification by transmembrane export across the plasma membrane"/>
    <property type="evidence" value="ECO:0007669"/>
    <property type="project" value="UniProtKB-ARBA"/>
</dbReference>
<dbReference type="Gene3D" id="1.10.3730.20">
    <property type="match status" value="1"/>
</dbReference>
<keyword evidence="4" id="KW-0997">Cell inner membrane</keyword>